<reference evidence="2" key="1">
    <citation type="submission" date="2022-11" db="UniProtKB">
        <authorList>
            <consortium name="WormBaseParasite"/>
        </authorList>
    </citation>
    <scope>IDENTIFICATION</scope>
</reference>
<proteinExistence type="predicted"/>
<name>A0AC35FLP0_9BILA</name>
<dbReference type="WBParaSite" id="PS1159_v2.g18812.t1">
    <property type="protein sequence ID" value="PS1159_v2.g18812.t1"/>
    <property type="gene ID" value="PS1159_v2.g18812"/>
</dbReference>
<sequence>MYSGLWDWLSPPTNNPNECCQSFFDETKYNYLLPSLYSNLIAAAVWILLIIVYGIKMAINHFNGTGGKISNASGSIYLPGIPSYGFGNTALEGLTENEKNLHYLGHVFFMLPIQLFLAYLIYGIYRIFKTQNTENFNGRKVRGGGRPHHLNVAILEQNVDDALYGTRVEKFSKGRP</sequence>
<dbReference type="Proteomes" id="UP000887580">
    <property type="component" value="Unplaced"/>
</dbReference>
<protein>
    <submittedName>
        <fullName evidence="2">Uncharacterized protein</fullName>
    </submittedName>
</protein>
<evidence type="ECO:0000313" key="1">
    <source>
        <dbReference type="Proteomes" id="UP000887580"/>
    </source>
</evidence>
<evidence type="ECO:0000313" key="2">
    <source>
        <dbReference type="WBParaSite" id="PS1159_v2.g18812.t1"/>
    </source>
</evidence>
<organism evidence="1 2">
    <name type="scientific">Panagrolaimus sp. PS1159</name>
    <dbReference type="NCBI Taxonomy" id="55785"/>
    <lineage>
        <taxon>Eukaryota</taxon>
        <taxon>Metazoa</taxon>
        <taxon>Ecdysozoa</taxon>
        <taxon>Nematoda</taxon>
        <taxon>Chromadorea</taxon>
        <taxon>Rhabditida</taxon>
        <taxon>Tylenchina</taxon>
        <taxon>Panagrolaimomorpha</taxon>
        <taxon>Panagrolaimoidea</taxon>
        <taxon>Panagrolaimidae</taxon>
        <taxon>Panagrolaimus</taxon>
    </lineage>
</organism>
<accession>A0AC35FLP0</accession>